<evidence type="ECO:0000313" key="1">
    <source>
        <dbReference type="EMBL" id="KJE27127.1"/>
    </source>
</evidence>
<dbReference type="EMBL" id="JYBP01000003">
    <property type="protein sequence ID" value="KJE27127.1"/>
    <property type="molecule type" value="Genomic_DNA"/>
</dbReference>
<accession>A0A0D8BUQ3</accession>
<sequence length="65" mass="7438">MDKRASLIQALQTEMKRAALGTYPACIDLFARLWDYEFGSFDQLPPEIERLLANRAAELGLMDDF</sequence>
<comment type="caution">
    <text evidence="1">The sequence shown here is derived from an EMBL/GenBank/DDBJ whole genome shotgun (WGS) entry which is preliminary data.</text>
</comment>
<protein>
    <submittedName>
        <fullName evidence="1">Uncharacterized protein</fullName>
    </submittedName>
</protein>
<dbReference type="AlphaFoldDB" id="A0A0D8BUQ3"/>
<organism evidence="1 2">
    <name type="scientific">Geobacillus kaustophilus</name>
    <dbReference type="NCBI Taxonomy" id="1462"/>
    <lineage>
        <taxon>Bacteria</taxon>
        <taxon>Bacillati</taxon>
        <taxon>Bacillota</taxon>
        <taxon>Bacilli</taxon>
        <taxon>Bacillales</taxon>
        <taxon>Anoxybacillaceae</taxon>
        <taxon>Geobacillus</taxon>
        <taxon>Geobacillus thermoleovorans group</taxon>
    </lineage>
</organism>
<gene>
    <name evidence="1" type="ORF">LG52_117</name>
</gene>
<dbReference type="OrthoDB" id="2970792at2"/>
<name>A0A0D8BUQ3_GEOKU</name>
<dbReference type="RefSeq" id="WP_044730499.1">
    <property type="nucleotide sequence ID" value="NZ_JYBP01000003.1"/>
</dbReference>
<proteinExistence type="predicted"/>
<dbReference type="PATRIC" id="fig|1462.6.peg.207"/>
<reference evidence="1 2" key="1">
    <citation type="submission" date="2015-01" db="EMBL/GenBank/DDBJ databases">
        <authorList>
            <person name="Filippidou S."/>
            <person name="Jeanneret N."/>
            <person name="Russel-Delif L."/>
            <person name="Junier T."/>
            <person name="Wunderlin T."/>
            <person name="Molina V."/>
            <person name="Johnson S.L."/>
            <person name="Davenport K.W."/>
            <person name="Chain P.S."/>
            <person name="Dorador C."/>
            <person name="Junier P."/>
        </authorList>
    </citation>
    <scope>NUCLEOTIDE SEQUENCE [LARGE SCALE GENOMIC DNA]</scope>
    <source>
        <strain evidence="1 2">Et7/4</strain>
    </source>
</reference>
<evidence type="ECO:0000313" key="2">
    <source>
        <dbReference type="Proteomes" id="UP000032522"/>
    </source>
</evidence>
<dbReference type="Proteomes" id="UP000032522">
    <property type="component" value="Unassembled WGS sequence"/>
</dbReference>